<name>A0ABY1BMQ7_9PSED</name>
<dbReference type="Pfam" id="PF13649">
    <property type="entry name" value="Methyltransf_25"/>
    <property type="match status" value="1"/>
</dbReference>
<dbReference type="Gene3D" id="3.40.50.150">
    <property type="entry name" value="Vaccinia Virus protein VP39"/>
    <property type="match status" value="1"/>
</dbReference>
<keyword evidence="3" id="KW-0949">S-adenosyl-L-methionine</keyword>
<organism evidence="5 6">
    <name type="scientific">Pseudomonas cuatrocienegasensis</name>
    <dbReference type="NCBI Taxonomy" id="543360"/>
    <lineage>
        <taxon>Bacteria</taxon>
        <taxon>Pseudomonadati</taxon>
        <taxon>Pseudomonadota</taxon>
        <taxon>Gammaproteobacteria</taxon>
        <taxon>Pseudomonadales</taxon>
        <taxon>Pseudomonadaceae</taxon>
        <taxon>Pseudomonas</taxon>
    </lineage>
</organism>
<keyword evidence="1" id="KW-0489">Methyltransferase</keyword>
<evidence type="ECO:0000313" key="5">
    <source>
        <dbReference type="EMBL" id="SER21328.1"/>
    </source>
</evidence>
<evidence type="ECO:0000313" key="6">
    <source>
        <dbReference type="Proteomes" id="UP000198512"/>
    </source>
</evidence>
<accession>A0ABY1BMQ7</accession>
<dbReference type="PANTHER" id="PTHR43464:SF19">
    <property type="entry name" value="UBIQUINONE BIOSYNTHESIS O-METHYLTRANSFERASE, MITOCHONDRIAL"/>
    <property type="match status" value="1"/>
</dbReference>
<sequence>MSRPAEHFDTKFQHTPDPWGFRHRWYEKRKRELTLAALPRQHYRRIFEAGCANGELSHALAQRCAQLLGCDVSPTAVALAQARLSDAPHAEVYVGALPTDWPAGTFDLIVLSEIGYYLDKAALHALIQRCIASLADDGAVLACHWQHPIDDGPQNGRQVHHLLRRHLPLRRVICHREQDFVLELWCKESCAINLSEEAR</sequence>
<feature type="domain" description="Methyltransferase" evidence="4">
    <location>
        <begin position="46"/>
        <end position="138"/>
    </location>
</feature>
<reference evidence="5 6" key="1">
    <citation type="submission" date="2016-10" db="EMBL/GenBank/DDBJ databases">
        <authorList>
            <person name="Varghese N."/>
            <person name="Submissions S."/>
        </authorList>
    </citation>
    <scope>NUCLEOTIDE SEQUENCE [LARGE SCALE GENOMIC DNA]</scope>
    <source>
        <strain evidence="5 6">CIP 109853</strain>
    </source>
</reference>
<evidence type="ECO:0000259" key="4">
    <source>
        <dbReference type="Pfam" id="PF13649"/>
    </source>
</evidence>
<dbReference type="SUPFAM" id="SSF53335">
    <property type="entry name" value="S-adenosyl-L-methionine-dependent methyltransferases"/>
    <property type="match status" value="1"/>
</dbReference>
<dbReference type="EMBL" id="FOFP01000018">
    <property type="protein sequence ID" value="SER21328.1"/>
    <property type="molecule type" value="Genomic_DNA"/>
</dbReference>
<comment type="caution">
    <text evidence="5">The sequence shown here is derived from an EMBL/GenBank/DDBJ whole genome shotgun (WGS) entry which is preliminary data.</text>
</comment>
<dbReference type="CDD" id="cd02440">
    <property type="entry name" value="AdoMet_MTases"/>
    <property type="match status" value="1"/>
</dbReference>
<gene>
    <name evidence="5" type="ORF">SAMN05216600_1185</name>
</gene>
<evidence type="ECO:0000256" key="2">
    <source>
        <dbReference type="ARBA" id="ARBA00022679"/>
    </source>
</evidence>
<protein>
    <submittedName>
        <fullName evidence="5">Nodulation protein S (NodS)</fullName>
    </submittedName>
</protein>
<keyword evidence="6" id="KW-1185">Reference proteome</keyword>
<dbReference type="RefSeq" id="WP_069522252.1">
    <property type="nucleotide sequence ID" value="NZ_FOFP01000018.1"/>
</dbReference>
<evidence type="ECO:0000256" key="3">
    <source>
        <dbReference type="ARBA" id="ARBA00022691"/>
    </source>
</evidence>
<dbReference type="PANTHER" id="PTHR43464">
    <property type="entry name" value="METHYLTRANSFERASE"/>
    <property type="match status" value="1"/>
</dbReference>
<dbReference type="InterPro" id="IPR029063">
    <property type="entry name" value="SAM-dependent_MTases_sf"/>
</dbReference>
<dbReference type="Proteomes" id="UP000198512">
    <property type="component" value="Unassembled WGS sequence"/>
</dbReference>
<dbReference type="InterPro" id="IPR041698">
    <property type="entry name" value="Methyltransf_25"/>
</dbReference>
<evidence type="ECO:0000256" key="1">
    <source>
        <dbReference type="ARBA" id="ARBA00022603"/>
    </source>
</evidence>
<proteinExistence type="predicted"/>
<keyword evidence="2" id="KW-0808">Transferase</keyword>